<evidence type="ECO:0000313" key="20">
    <source>
        <dbReference type="Proteomes" id="UP000222542"/>
    </source>
</evidence>
<organism evidence="19 20">
    <name type="scientific">Capsicum annuum</name>
    <name type="common">Capsicum pepper</name>
    <dbReference type="NCBI Taxonomy" id="4072"/>
    <lineage>
        <taxon>Eukaryota</taxon>
        <taxon>Viridiplantae</taxon>
        <taxon>Streptophyta</taxon>
        <taxon>Embryophyta</taxon>
        <taxon>Tracheophyta</taxon>
        <taxon>Spermatophyta</taxon>
        <taxon>Magnoliopsida</taxon>
        <taxon>eudicotyledons</taxon>
        <taxon>Gunneridae</taxon>
        <taxon>Pentapetalae</taxon>
        <taxon>asterids</taxon>
        <taxon>lamiids</taxon>
        <taxon>Solanales</taxon>
        <taxon>Solanaceae</taxon>
        <taxon>Solanoideae</taxon>
        <taxon>Capsiceae</taxon>
        <taxon>Capsicum</taxon>
    </lineage>
</organism>
<evidence type="ECO:0000313" key="19">
    <source>
        <dbReference type="EMBL" id="PHT90308.1"/>
    </source>
</evidence>
<evidence type="ECO:0000256" key="3">
    <source>
        <dbReference type="ARBA" id="ARBA00010217"/>
    </source>
</evidence>
<dbReference type="EC" id="2.7.11.1" evidence="4"/>
<dbReference type="PANTHER" id="PTHR48006:SF44">
    <property type="entry name" value="PROTEIN KINASE DOMAIN-CONTAINING PROTEIN"/>
    <property type="match status" value="1"/>
</dbReference>
<comment type="catalytic activity">
    <reaction evidence="16">
        <text>L-threonyl-[protein] + ATP = O-phospho-L-threonyl-[protein] + ADP + H(+)</text>
        <dbReference type="Rhea" id="RHEA:46608"/>
        <dbReference type="Rhea" id="RHEA-COMP:11060"/>
        <dbReference type="Rhea" id="RHEA-COMP:11605"/>
        <dbReference type="ChEBI" id="CHEBI:15378"/>
        <dbReference type="ChEBI" id="CHEBI:30013"/>
        <dbReference type="ChEBI" id="CHEBI:30616"/>
        <dbReference type="ChEBI" id="CHEBI:61977"/>
        <dbReference type="ChEBI" id="CHEBI:456216"/>
        <dbReference type="EC" id="2.7.11.1"/>
    </reaction>
</comment>
<evidence type="ECO:0000256" key="9">
    <source>
        <dbReference type="ARBA" id="ARBA00022729"/>
    </source>
</evidence>
<dbReference type="EMBL" id="AYRZ02000002">
    <property type="protein sequence ID" value="PHT90308.1"/>
    <property type="molecule type" value="Genomic_DNA"/>
</dbReference>
<comment type="similarity">
    <text evidence="3">In the C-terminal section; belongs to the protein kinase superfamily. Ser/Thr protein kinase family.</text>
</comment>
<dbReference type="InterPro" id="IPR000719">
    <property type="entry name" value="Prot_kinase_dom"/>
</dbReference>
<dbReference type="SUPFAM" id="SSF56112">
    <property type="entry name" value="Protein kinase-like (PK-like)"/>
    <property type="match status" value="1"/>
</dbReference>
<keyword evidence="8" id="KW-0812">Transmembrane</keyword>
<keyword evidence="12" id="KW-1133">Transmembrane helix</keyword>
<evidence type="ECO:0000256" key="17">
    <source>
        <dbReference type="ARBA" id="ARBA00048679"/>
    </source>
</evidence>
<evidence type="ECO:0000256" key="7">
    <source>
        <dbReference type="ARBA" id="ARBA00022679"/>
    </source>
</evidence>
<dbReference type="Gramene" id="PHT90308">
    <property type="protein sequence ID" value="PHT90308"/>
    <property type="gene ID" value="T459_05421"/>
</dbReference>
<feature type="domain" description="Protein kinase" evidence="18">
    <location>
        <begin position="224"/>
        <end position="469"/>
    </location>
</feature>
<dbReference type="InterPro" id="IPR008271">
    <property type="entry name" value="Ser/Thr_kinase_AS"/>
</dbReference>
<dbReference type="PROSITE" id="PS00108">
    <property type="entry name" value="PROTEIN_KINASE_ST"/>
    <property type="match status" value="1"/>
</dbReference>
<sequence length="469" mass="51643">MTVLTSLLDSRLFINCGGQQVDVDGNTYSADLNPNGASTFFINKTGGWGYSSMGVSKSTDKPVQFIIQDTCNLTMTAAVLLETAHVAPISLKYYGFCFIDDNYTVTLHFSEISLSKKTSSTIRSTRVFDIDIQGKNVMKNYNIEEAKENANGDKILQYDVSIESQLEIHLYWSGDGSTDYPLNYGPLISAISVVPVPKPAKQPHKLSPALTARIAGSSLFFLALLLFLIWKLGCLGGKRSSKEELKAAELFPGGAYTFRQIKDATQNFNAVNKLGEGGFGPVYKGLLPDGISIAVKQLSGKSKQGIRSEELKSRLNWSTRVKIILGIAKRLTYLHEESKLKIIHRDIKPTNILLDKDLNAKITDFGDAKLNEGEHTHVITRIAGTTGYMAPEYAMRGYLTPKADVYSFGFVALEIASGRNSASYRPSDQTVYLLDLAYVLHEQGNLMDLVDPKLGTDYSWTEASANDVH</sequence>
<dbReference type="FunFam" id="1.10.510.10:FF:000240">
    <property type="entry name" value="Lectin-domain containing receptor kinase A4.3"/>
    <property type="match status" value="1"/>
</dbReference>
<keyword evidence="11" id="KW-0067">ATP-binding</keyword>
<accession>A0A2G3A7X5</accession>
<gene>
    <name evidence="19" type="ORF">T459_05421</name>
</gene>
<evidence type="ECO:0000256" key="2">
    <source>
        <dbReference type="ARBA" id="ARBA00008536"/>
    </source>
</evidence>
<keyword evidence="10" id="KW-0547">Nucleotide-binding</keyword>
<keyword evidence="9" id="KW-0732">Signal</keyword>
<evidence type="ECO:0000256" key="1">
    <source>
        <dbReference type="ARBA" id="ARBA00004251"/>
    </source>
</evidence>
<evidence type="ECO:0000256" key="12">
    <source>
        <dbReference type="ARBA" id="ARBA00022989"/>
    </source>
</evidence>
<dbReference type="InterPro" id="IPR011009">
    <property type="entry name" value="Kinase-like_dom_sf"/>
</dbReference>
<dbReference type="Gene3D" id="2.60.120.430">
    <property type="entry name" value="Galactose-binding lectin"/>
    <property type="match status" value="1"/>
</dbReference>
<evidence type="ECO:0000256" key="6">
    <source>
        <dbReference type="ARBA" id="ARBA00022553"/>
    </source>
</evidence>
<proteinExistence type="inferred from homology"/>
<dbReference type="PROSITE" id="PS50011">
    <property type="entry name" value="PROTEIN_KINASE_DOM"/>
    <property type="match status" value="1"/>
</dbReference>
<dbReference type="InterPro" id="IPR021720">
    <property type="entry name" value="Malectin_dom"/>
</dbReference>
<evidence type="ECO:0000256" key="8">
    <source>
        <dbReference type="ARBA" id="ARBA00022692"/>
    </source>
</evidence>
<evidence type="ECO:0000256" key="10">
    <source>
        <dbReference type="ARBA" id="ARBA00022741"/>
    </source>
</evidence>
<evidence type="ECO:0000256" key="14">
    <source>
        <dbReference type="ARBA" id="ARBA00023170"/>
    </source>
</evidence>
<dbReference type="GO" id="GO:0005524">
    <property type="term" value="F:ATP binding"/>
    <property type="evidence" value="ECO:0007669"/>
    <property type="project" value="UniProtKB-KW"/>
</dbReference>
<dbReference type="Pfam" id="PF00069">
    <property type="entry name" value="Pkinase"/>
    <property type="match status" value="1"/>
</dbReference>
<dbReference type="GO" id="GO:0004674">
    <property type="term" value="F:protein serine/threonine kinase activity"/>
    <property type="evidence" value="ECO:0000318"/>
    <property type="project" value="GO_Central"/>
</dbReference>
<name>A0A2G3A7X5_CAPAN</name>
<dbReference type="OMA" id="AMRQKIC"/>
<keyword evidence="5" id="KW-1003">Cell membrane</keyword>
<reference evidence="19 20" key="1">
    <citation type="journal article" date="2014" name="Nat. Genet.">
        <title>Genome sequence of the hot pepper provides insights into the evolution of pungency in Capsicum species.</title>
        <authorList>
            <person name="Kim S."/>
            <person name="Park M."/>
            <person name="Yeom S.I."/>
            <person name="Kim Y.M."/>
            <person name="Lee J.M."/>
            <person name="Lee H.A."/>
            <person name="Seo E."/>
            <person name="Choi J."/>
            <person name="Cheong K."/>
            <person name="Kim K.T."/>
            <person name="Jung K."/>
            <person name="Lee G.W."/>
            <person name="Oh S.K."/>
            <person name="Bae C."/>
            <person name="Kim S.B."/>
            <person name="Lee H.Y."/>
            <person name="Kim S.Y."/>
            <person name="Kim M.S."/>
            <person name="Kang B.C."/>
            <person name="Jo Y.D."/>
            <person name="Yang H.B."/>
            <person name="Jeong H.J."/>
            <person name="Kang W.H."/>
            <person name="Kwon J.K."/>
            <person name="Shin C."/>
            <person name="Lim J.Y."/>
            <person name="Park J.H."/>
            <person name="Huh J.H."/>
            <person name="Kim J.S."/>
            <person name="Kim B.D."/>
            <person name="Cohen O."/>
            <person name="Paran I."/>
            <person name="Suh M.C."/>
            <person name="Lee S.B."/>
            <person name="Kim Y.K."/>
            <person name="Shin Y."/>
            <person name="Noh S.J."/>
            <person name="Park J."/>
            <person name="Seo Y.S."/>
            <person name="Kwon S.Y."/>
            <person name="Kim H.A."/>
            <person name="Park J.M."/>
            <person name="Kim H.J."/>
            <person name="Choi S.B."/>
            <person name="Bosland P.W."/>
            <person name="Reeves G."/>
            <person name="Jo S.H."/>
            <person name="Lee B.W."/>
            <person name="Cho H.T."/>
            <person name="Choi H.S."/>
            <person name="Lee M.S."/>
            <person name="Yu Y."/>
            <person name="Do Choi Y."/>
            <person name="Park B.S."/>
            <person name="van Deynze A."/>
            <person name="Ashrafi H."/>
            <person name="Hill T."/>
            <person name="Kim W.T."/>
            <person name="Pai H.S."/>
            <person name="Ahn H.K."/>
            <person name="Yeam I."/>
            <person name="Giovannoni J.J."/>
            <person name="Rose J.K."/>
            <person name="Sorensen I."/>
            <person name="Lee S.J."/>
            <person name="Kim R.W."/>
            <person name="Choi I.Y."/>
            <person name="Choi B.S."/>
            <person name="Lim J.S."/>
            <person name="Lee Y.H."/>
            <person name="Choi D."/>
        </authorList>
    </citation>
    <scope>NUCLEOTIDE SEQUENCE [LARGE SCALE GENOMIC DNA]</scope>
    <source>
        <strain evidence="20">cv. CM334</strain>
    </source>
</reference>
<evidence type="ECO:0000256" key="13">
    <source>
        <dbReference type="ARBA" id="ARBA00023136"/>
    </source>
</evidence>
<comment type="caution">
    <text evidence="19">The sequence shown here is derived from an EMBL/GenBank/DDBJ whole genome shotgun (WGS) entry which is preliminary data.</text>
</comment>
<keyword evidence="7" id="KW-0808">Transferase</keyword>
<comment type="similarity">
    <text evidence="2">In the N-terminal section; belongs to the leguminous lectin family.</text>
</comment>
<evidence type="ECO:0000256" key="4">
    <source>
        <dbReference type="ARBA" id="ARBA00012513"/>
    </source>
</evidence>
<evidence type="ECO:0000256" key="15">
    <source>
        <dbReference type="ARBA" id="ARBA00023180"/>
    </source>
</evidence>
<comment type="subcellular location">
    <subcellularLocation>
        <location evidence="1">Cell membrane</location>
        <topology evidence="1">Single-pass type I membrane protein</topology>
    </subcellularLocation>
</comment>
<reference evidence="19 20" key="2">
    <citation type="journal article" date="2017" name="Genome Biol.">
        <title>New reference genome sequences of hot pepper reveal the massive evolution of plant disease-resistance genes by retroduplication.</title>
        <authorList>
            <person name="Kim S."/>
            <person name="Park J."/>
            <person name="Yeom S.I."/>
            <person name="Kim Y.M."/>
            <person name="Seo E."/>
            <person name="Kim K.T."/>
            <person name="Kim M.S."/>
            <person name="Lee J.M."/>
            <person name="Cheong K."/>
            <person name="Shin H.S."/>
            <person name="Kim S.B."/>
            <person name="Han K."/>
            <person name="Lee J."/>
            <person name="Park M."/>
            <person name="Lee H.A."/>
            <person name="Lee H.Y."/>
            <person name="Lee Y."/>
            <person name="Oh S."/>
            <person name="Lee J.H."/>
            <person name="Choi E."/>
            <person name="Choi E."/>
            <person name="Lee S.E."/>
            <person name="Jeon J."/>
            <person name="Kim H."/>
            <person name="Choi G."/>
            <person name="Song H."/>
            <person name="Lee J."/>
            <person name="Lee S.C."/>
            <person name="Kwon J.K."/>
            <person name="Lee H.Y."/>
            <person name="Koo N."/>
            <person name="Hong Y."/>
            <person name="Kim R.W."/>
            <person name="Kang W.H."/>
            <person name="Huh J.H."/>
            <person name="Kang B.C."/>
            <person name="Yang T.J."/>
            <person name="Lee Y.H."/>
            <person name="Bennetzen J.L."/>
            <person name="Choi D."/>
        </authorList>
    </citation>
    <scope>NUCLEOTIDE SEQUENCE [LARGE SCALE GENOMIC DNA]</scope>
    <source>
        <strain evidence="20">cv. CM334</strain>
    </source>
</reference>
<protein>
    <recommendedName>
        <fullName evidence="4">non-specific serine/threonine protein kinase</fullName>
        <ecNumber evidence="4">2.7.11.1</ecNumber>
    </recommendedName>
</protein>
<dbReference type="Pfam" id="PF11721">
    <property type="entry name" value="Malectin"/>
    <property type="match status" value="1"/>
</dbReference>
<keyword evidence="14" id="KW-0675">Receptor</keyword>
<keyword evidence="15" id="KW-0325">Glycoprotein</keyword>
<dbReference type="SMART" id="SM00220">
    <property type="entry name" value="S_TKc"/>
    <property type="match status" value="1"/>
</dbReference>
<dbReference type="GO" id="GO:0005886">
    <property type="term" value="C:plasma membrane"/>
    <property type="evidence" value="ECO:0007669"/>
    <property type="project" value="UniProtKB-SubCell"/>
</dbReference>
<evidence type="ECO:0000256" key="11">
    <source>
        <dbReference type="ARBA" id="ARBA00022840"/>
    </source>
</evidence>
<dbReference type="Gene3D" id="1.10.510.10">
    <property type="entry name" value="Transferase(Phosphotransferase) domain 1"/>
    <property type="match status" value="2"/>
</dbReference>
<dbReference type="PANTHER" id="PTHR48006">
    <property type="entry name" value="LEUCINE-RICH REPEAT-CONTAINING PROTEIN DDB_G0281931-RELATED"/>
    <property type="match status" value="1"/>
</dbReference>
<dbReference type="GO" id="GO:0002229">
    <property type="term" value="P:defense response to oomycetes"/>
    <property type="evidence" value="ECO:0007669"/>
    <property type="project" value="UniProtKB-ARBA"/>
</dbReference>
<evidence type="ECO:0000256" key="16">
    <source>
        <dbReference type="ARBA" id="ARBA00047899"/>
    </source>
</evidence>
<comment type="catalytic activity">
    <reaction evidence="17">
        <text>L-seryl-[protein] + ATP = O-phospho-L-seryl-[protein] + ADP + H(+)</text>
        <dbReference type="Rhea" id="RHEA:17989"/>
        <dbReference type="Rhea" id="RHEA-COMP:9863"/>
        <dbReference type="Rhea" id="RHEA-COMP:11604"/>
        <dbReference type="ChEBI" id="CHEBI:15378"/>
        <dbReference type="ChEBI" id="CHEBI:29999"/>
        <dbReference type="ChEBI" id="CHEBI:30616"/>
        <dbReference type="ChEBI" id="CHEBI:83421"/>
        <dbReference type="ChEBI" id="CHEBI:456216"/>
        <dbReference type="EC" id="2.7.11.1"/>
    </reaction>
</comment>
<dbReference type="AlphaFoldDB" id="A0A2G3A7X5"/>
<keyword evidence="6" id="KW-0597">Phosphoprotein</keyword>
<keyword evidence="13" id="KW-0472">Membrane</keyword>
<evidence type="ECO:0000259" key="18">
    <source>
        <dbReference type="PROSITE" id="PS50011"/>
    </source>
</evidence>
<dbReference type="InterPro" id="IPR051824">
    <property type="entry name" value="LRR_Rcpt-Like_S/T_Kinase"/>
</dbReference>
<keyword evidence="20" id="KW-1185">Reference proteome</keyword>
<dbReference type="Proteomes" id="UP000222542">
    <property type="component" value="Unassembled WGS sequence"/>
</dbReference>
<evidence type="ECO:0000256" key="5">
    <source>
        <dbReference type="ARBA" id="ARBA00022475"/>
    </source>
</evidence>